<dbReference type="InterPro" id="IPR041591">
    <property type="entry name" value="OCRE"/>
</dbReference>
<evidence type="ECO:0000259" key="2">
    <source>
        <dbReference type="PROSITE" id="PS50006"/>
    </source>
</evidence>
<dbReference type="PANTHER" id="PTHR23106">
    <property type="entry name" value="ANGIOGENIC FACTOR WITH G PATCH AND FHA DOMAINS 1"/>
    <property type="match status" value="1"/>
</dbReference>
<proteinExistence type="predicted"/>
<dbReference type="OrthoDB" id="2538319at2759"/>
<dbReference type="PANTHER" id="PTHR23106:SF24">
    <property type="entry name" value="ANGIOGENIC FACTOR WITH G PATCH AND FHA DOMAINS 1"/>
    <property type="match status" value="1"/>
</dbReference>
<dbReference type="SMART" id="SM00443">
    <property type="entry name" value="G_patch"/>
    <property type="match status" value="1"/>
</dbReference>
<keyword evidence="5" id="KW-1185">Reference proteome</keyword>
<dbReference type="PROSITE" id="PS50174">
    <property type="entry name" value="G_PATCH"/>
    <property type="match status" value="1"/>
</dbReference>
<evidence type="ECO:0000259" key="3">
    <source>
        <dbReference type="PROSITE" id="PS50174"/>
    </source>
</evidence>
<feature type="region of interest" description="Disordered" evidence="1">
    <location>
        <begin position="31"/>
        <end position="90"/>
    </location>
</feature>
<dbReference type="SUPFAM" id="SSF49879">
    <property type="entry name" value="SMAD/FHA domain"/>
    <property type="match status" value="1"/>
</dbReference>
<dbReference type="Pfam" id="PF17780">
    <property type="entry name" value="OCRE"/>
    <property type="match status" value="1"/>
</dbReference>
<feature type="compositionally biased region" description="Basic residues" evidence="1">
    <location>
        <begin position="191"/>
        <end position="204"/>
    </location>
</feature>
<dbReference type="PROSITE" id="PS50006">
    <property type="entry name" value="FHA_DOMAIN"/>
    <property type="match status" value="1"/>
</dbReference>
<comment type="caution">
    <text evidence="4">The sequence shown here is derived from an EMBL/GenBank/DDBJ whole genome shotgun (WGS) entry which is preliminary data.</text>
</comment>
<dbReference type="Proteomes" id="UP001151699">
    <property type="component" value="Chromosome B"/>
</dbReference>
<feature type="domain" description="FHA" evidence="2">
    <location>
        <begin position="272"/>
        <end position="323"/>
    </location>
</feature>
<feature type="compositionally biased region" description="Basic and acidic residues" evidence="1">
    <location>
        <begin position="205"/>
        <end position="220"/>
    </location>
</feature>
<evidence type="ECO:0000313" key="4">
    <source>
        <dbReference type="EMBL" id="KAJ6640906.1"/>
    </source>
</evidence>
<evidence type="ECO:0000256" key="1">
    <source>
        <dbReference type="SAM" id="MobiDB-lite"/>
    </source>
</evidence>
<dbReference type="InterPro" id="IPR053027">
    <property type="entry name" value="AGGF1"/>
</dbReference>
<dbReference type="CDD" id="cd16164">
    <property type="entry name" value="OCRE_VG5Q"/>
    <property type="match status" value="1"/>
</dbReference>
<accession>A0A9Q0N0D7</accession>
<dbReference type="Pfam" id="PF01585">
    <property type="entry name" value="G-patch"/>
    <property type="match status" value="1"/>
</dbReference>
<reference evidence="4" key="1">
    <citation type="submission" date="2022-07" db="EMBL/GenBank/DDBJ databases">
        <authorList>
            <person name="Trinca V."/>
            <person name="Uliana J.V.C."/>
            <person name="Torres T.T."/>
            <person name="Ward R.J."/>
            <person name="Monesi N."/>
        </authorList>
    </citation>
    <scope>NUCLEOTIDE SEQUENCE</scope>
    <source>
        <strain evidence="4">HSMRA1968</strain>
        <tissue evidence="4">Whole embryos</tissue>
    </source>
</reference>
<dbReference type="Pfam" id="PF00498">
    <property type="entry name" value="FHA"/>
    <property type="match status" value="1"/>
</dbReference>
<organism evidence="4 5">
    <name type="scientific">Pseudolycoriella hygida</name>
    <dbReference type="NCBI Taxonomy" id="35572"/>
    <lineage>
        <taxon>Eukaryota</taxon>
        <taxon>Metazoa</taxon>
        <taxon>Ecdysozoa</taxon>
        <taxon>Arthropoda</taxon>
        <taxon>Hexapoda</taxon>
        <taxon>Insecta</taxon>
        <taxon>Pterygota</taxon>
        <taxon>Neoptera</taxon>
        <taxon>Endopterygota</taxon>
        <taxon>Diptera</taxon>
        <taxon>Nematocera</taxon>
        <taxon>Sciaroidea</taxon>
        <taxon>Sciaridae</taxon>
        <taxon>Pseudolycoriella</taxon>
    </lineage>
</organism>
<feature type="compositionally biased region" description="Basic residues" evidence="1">
    <location>
        <begin position="33"/>
        <end position="51"/>
    </location>
</feature>
<dbReference type="InterPro" id="IPR008984">
    <property type="entry name" value="SMAD_FHA_dom_sf"/>
</dbReference>
<name>A0A9Q0N0D7_9DIPT</name>
<dbReference type="InterPro" id="IPR000253">
    <property type="entry name" value="FHA_dom"/>
</dbReference>
<dbReference type="SMART" id="SM00240">
    <property type="entry name" value="FHA"/>
    <property type="match status" value="1"/>
</dbReference>
<feature type="domain" description="G-patch" evidence="3">
    <location>
        <begin position="443"/>
        <end position="489"/>
    </location>
</feature>
<dbReference type="InterPro" id="IPR000467">
    <property type="entry name" value="G_patch_dom"/>
</dbReference>
<protein>
    <submittedName>
        <fullName evidence="4">Angiogenic factor with G patch and FHA domains 1</fullName>
    </submittedName>
</protein>
<feature type="region of interest" description="Disordered" evidence="1">
    <location>
        <begin position="164"/>
        <end position="220"/>
    </location>
</feature>
<gene>
    <name evidence="4" type="primary">Aggf1</name>
    <name evidence="4" type="ORF">Bhyg_05839</name>
</gene>
<feature type="compositionally biased region" description="Basic and acidic residues" evidence="1">
    <location>
        <begin position="52"/>
        <end position="62"/>
    </location>
</feature>
<dbReference type="GO" id="GO:0003676">
    <property type="term" value="F:nucleic acid binding"/>
    <property type="evidence" value="ECO:0007669"/>
    <property type="project" value="InterPro"/>
</dbReference>
<dbReference type="AlphaFoldDB" id="A0A9Q0N0D7"/>
<dbReference type="Gene3D" id="2.60.200.20">
    <property type="match status" value="1"/>
</dbReference>
<dbReference type="InterPro" id="IPR035624">
    <property type="entry name" value="AGGF1_OCRE"/>
</dbReference>
<dbReference type="EMBL" id="WJQU01000002">
    <property type="protein sequence ID" value="KAJ6640906.1"/>
    <property type="molecule type" value="Genomic_DNA"/>
</dbReference>
<sequence>MKFKFKCLDEFEKLEKSEIVLYVTKLHDFVKSQQKKLRKVKDKYKKLKGKTRKDEAKKKTEEESSDDSEGQEQRKEECNTFPESTKAPVHQPASFVDEIRQAAENIQNENGFVYEPTSGLYYDRITGYYYNAELGLYYDGNTGCYYKFNVEENKFEFHSQVATVPAHEQTAKRPSLSENSSDCSDEEISRRRQRKKTRNARHVRRKEEKDREDGELSSRSEEEIIIVEDYPKETRYEDVAKKYPPSLRIIVLETNLPKLKVGELFIVTYKGGTLGREGTHDVIIPDINVSKYHLKFTYNDEKSGYECVDLGSRNGTLMNGKRISNAKQESDPVLVIHGCSIQLSQTKLLCHVHDGHITCRDCEPGLIKVQAPTLTEENTDRSSKLTHKEELKKIKKRYGLADENYVIPQQMKNDRAAQRRKAVGSTGINEKTMTASVDTSISVENKGFKMLSKLGWSQGQTLGKNQGGLLEPIPLQSNEGTKGLGCEEKTYVTDKRTEKKNQLLKITQQRYKNTLPTNKNVFGGDESSSD</sequence>
<evidence type="ECO:0000313" key="5">
    <source>
        <dbReference type="Proteomes" id="UP001151699"/>
    </source>
</evidence>